<reference evidence="2" key="1">
    <citation type="submission" date="2022-11" db="EMBL/GenBank/DDBJ databases">
        <authorList>
            <person name="Petersen C."/>
        </authorList>
    </citation>
    <scope>NUCLEOTIDE SEQUENCE</scope>
    <source>
        <strain evidence="2">IBT 26290</strain>
    </source>
</reference>
<dbReference type="EMBL" id="JAPQKN010000002">
    <property type="protein sequence ID" value="KAJ5167838.1"/>
    <property type="molecule type" value="Genomic_DNA"/>
</dbReference>
<evidence type="ECO:0000313" key="3">
    <source>
        <dbReference type="Proteomes" id="UP001149163"/>
    </source>
</evidence>
<accession>A0A9W9I6N4</accession>
<dbReference type="RefSeq" id="XP_056544299.1">
    <property type="nucleotide sequence ID" value="XM_056685557.1"/>
</dbReference>
<gene>
    <name evidence="2" type="ORF">N7482_003432</name>
</gene>
<proteinExistence type="predicted"/>
<feature type="region of interest" description="Disordered" evidence="1">
    <location>
        <begin position="22"/>
        <end position="59"/>
    </location>
</feature>
<reference evidence="2" key="2">
    <citation type="journal article" date="2023" name="IMA Fungus">
        <title>Comparative genomic study of the Penicillium genus elucidates a diverse pangenome and 15 lateral gene transfer events.</title>
        <authorList>
            <person name="Petersen C."/>
            <person name="Sorensen T."/>
            <person name="Nielsen M.R."/>
            <person name="Sondergaard T.E."/>
            <person name="Sorensen J.L."/>
            <person name="Fitzpatrick D.A."/>
            <person name="Frisvad J.C."/>
            <person name="Nielsen K.L."/>
        </authorList>
    </citation>
    <scope>NUCLEOTIDE SEQUENCE</scope>
    <source>
        <strain evidence="2">IBT 26290</strain>
    </source>
</reference>
<comment type="caution">
    <text evidence="2">The sequence shown here is derived from an EMBL/GenBank/DDBJ whole genome shotgun (WGS) entry which is preliminary data.</text>
</comment>
<evidence type="ECO:0000256" key="1">
    <source>
        <dbReference type="SAM" id="MobiDB-lite"/>
    </source>
</evidence>
<name>A0A9W9I6N4_9EURO</name>
<dbReference type="GeneID" id="81424733"/>
<dbReference type="AlphaFoldDB" id="A0A9W9I6N4"/>
<dbReference type="Proteomes" id="UP001149163">
    <property type="component" value="Unassembled WGS sequence"/>
</dbReference>
<evidence type="ECO:0000313" key="2">
    <source>
        <dbReference type="EMBL" id="KAJ5167838.1"/>
    </source>
</evidence>
<keyword evidence="3" id="KW-1185">Reference proteome</keyword>
<protein>
    <submittedName>
        <fullName evidence="2">Uncharacterized protein</fullName>
    </submittedName>
</protein>
<organism evidence="2 3">
    <name type="scientific">Penicillium canariense</name>
    <dbReference type="NCBI Taxonomy" id="189055"/>
    <lineage>
        <taxon>Eukaryota</taxon>
        <taxon>Fungi</taxon>
        <taxon>Dikarya</taxon>
        <taxon>Ascomycota</taxon>
        <taxon>Pezizomycotina</taxon>
        <taxon>Eurotiomycetes</taxon>
        <taxon>Eurotiomycetidae</taxon>
        <taxon>Eurotiales</taxon>
        <taxon>Aspergillaceae</taxon>
        <taxon>Penicillium</taxon>
    </lineage>
</organism>
<sequence length="184" mass="20468">MARHTSRQRLRMHLIMIMPPKARMPSQHRPNGQTAIQPRPARAVSRQATSFRTGHLPPKRMQGSTVCIYTSDRLQPAGRAPKQMGHLADQETPEGNRDYAGPMHALLIAGSGFDIAGGSEDAYTEYRTDPPQRAPIGGCYKLRVATDLRRRLARFRTDGMGYKLARVVWEIGSGWMGVAGDMEV</sequence>